<accession>A0A9N9MJX7</accession>
<dbReference type="PANTHER" id="PTHR11139">
    <property type="entry name" value="ATAXIA TELANGIECTASIA MUTATED ATM -RELATED"/>
    <property type="match status" value="1"/>
</dbReference>
<evidence type="ECO:0000313" key="2">
    <source>
        <dbReference type="Proteomes" id="UP001152799"/>
    </source>
</evidence>
<dbReference type="Proteomes" id="UP001152799">
    <property type="component" value="Chromosome 15"/>
</dbReference>
<dbReference type="GO" id="GO:0031932">
    <property type="term" value="C:TORC2 complex"/>
    <property type="evidence" value="ECO:0007669"/>
    <property type="project" value="TreeGrafter"/>
</dbReference>
<dbReference type="GO" id="GO:0004674">
    <property type="term" value="F:protein serine/threonine kinase activity"/>
    <property type="evidence" value="ECO:0007669"/>
    <property type="project" value="TreeGrafter"/>
</dbReference>
<dbReference type="GO" id="GO:0016242">
    <property type="term" value="P:negative regulation of macroautophagy"/>
    <property type="evidence" value="ECO:0007669"/>
    <property type="project" value="TreeGrafter"/>
</dbReference>
<dbReference type="EMBL" id="OU892291">
    <property type="protein sequence ID" value="CAG9763844.1"/>
    <property type="molecule type" value="Genomic_DNA"/>
</dbReference>
<dbReference type="SUPFAM" id="SSF56112">
    <property type="entry name" value="Protein kinase-like (PK-like)"/>
    <property type="match status" value="1"/>
</dbReference>
<gene>
    <name evidence="1" type="ORF">CEUTPL_LOCUS4498</name>
</gene>
<dbReference type="OrthoDB" id="10065496at2759"/>
<dbReference type="GO" id="GO:0005634">
    <property type="term" value="C:nucleus"/>
    <property type="evidence" value="ECO:0007669"/>
    <property type="project" value="TreeGrafter"/>
</dbReference>
<dbReference type="InterPro" id="IPR050517">
    <property type="entry name" value="DDR_Repair_Kinase"/>
</dbReference>
<protein>
    <submittedName>
        <fullName evidence="1">Uncharacterized protein</fullName>
    </submittedName>
</protein>
<dbReference type="GO" id="GO:0031931">
    <property type="term" value="C:TORC1 complex"/>
    <property type="evidence" value="ECO:0007669"/>
    <property type="project" value="TreeGrafter"/>
</dbReference>
<dbReference type="GO" id="GO:0005737">
    <property type="term" value="C:cytoplasm"/>
    <property type="evidence" value="ECO:0007669"/>
    <property type="project" value="TreeGrafter"/>
</dbReference>
<sequence>MQFLTIANTMMAQNADPAGENLYRARHYSVIPLGPRSGLISWVDGTTPVFALYKRWQQRELAKPNAKGKNLFTNLSNFHKNLNQPPKIRFFFIFLSNTTVPRPSELFYNKLVEHGVSNIENRKEWPLAVLKEVLTELTNETPSDLRIVVHRRVGQCLVASGQTVLVQCCRHEYYWLHYWFGRPALGQRPDRFIHR</sequence>
<dbReference type="AlphaFoldDB" id="A0A9N9MJX7"/>
<dbReference type="PANTHER" id="PTHR11139:SF119">
    <property type="entry name" value="SERINE_THREONINE-PROTEIN KINASE SMG1"/>
    <property type="match status" value="1"/>
</dbReference>
<dbReference type="GO" id="GO:0031929">
    <property type="term" value="P:TOR signaling"/>
    <property type="evidence" value="ECO:0007669"/>
    <property type="project" value="TreeGrafter"/>
</dbReference>
<proteinExistence type="predicted"/>
<name>A0A9N9MJX7_9CUCU</name>
<organism evidence="1 2">
    <name type="scientific">Ceutorhynchus assimilis</name>
    <name type="common">cabbage seed weevil</name>
    <dbReference type="NCBI Taxonomy" id="467358"/>
    <lineage>
        <taxon>Eukaryota</taxon>
        <taxon>Metazoa</taxon>
        <taxon>Ecdysozoa</taxon>
        <taxon>Arthropoda</taxon>
        <taxon>Hexapoda</taxon>
        <taxon>Insecta</taxon>
        <taxon>Pterygota</taxon>
        <taxon>Neoptera</taxon>
        <taxon>Endopterygota</taxon>
        <taxon>Coleoptera</taxon>
        <taxon>Polyphaga</taxon>
        <taxon>Cucujiformia</taxon>
        <taxon>Curculionidae</taxon>
        <taxon>Ceutorhynchinae</taxon>
        <taxon>Ceutorhynchus</taxon>
    </lineage>
</organism>
<dbReference type="InterPro" id="IPR011009">
    <property type="entry name" value="Kinase-like_dom_sf"/>
</dbReference>
<reference evidence="1" key="1">
    <citation type="submission" date="2022-01" db="EMBL/GenBank/DDBJ databases">
        <authorList>
            <person name="King R."/>
        </authorList>
    </citation>
    <scope>NUCLEOTIDE SEQUENCE</scope>
</reference>
<dbReference type="Gene3D" id="3.30.1010.10">
    <property type="entry name" value="Phosphatidylinositol 3-kinase Catalytic Subunit, Chain A, domain 4"/>
    <property type="match status" value="1"/>
</dbReference>
<evidence type="ECO:0000313" key="1">
    <source>
        <dbReference type="EMBL" id="CAG9763844.1"/>
    </source>
</evidence>
<keyword evidence="2" id="KW-1185">Reference proteome</keyword>